<dbReference type="EMBL" id="NBII01000004">
    <property type="protein sequence ID" value="PAV19284.1"/>
    <property type="molecule type" value="Genomic_DNA"/>
</dbReference>
<feature type="chain" id="PRO_5013561419" evidence="1">
    <location>
        <begin position="22"/>
        <end position="911"/>
    </location>
</feature>
<dbReference type="Pfam" id="PF18951">
    <property type="entry name" value="DUF5695"/>
    <property type="match status" value="1"/>
</dbReference>
<feature type="signal peptide" evidence="1">
    <location>
        <begin position="1"/>
        <end position="21"/>
    </location>
</feature>
<proteinExistence type="predicted"/>
<accession>A0A286UII6</accession>
<protein>
    <submittedName>
        <fullName evidence="2">Glycoside hydrolase family 43</fullName>
    </submittedName>
</protein>
<dbReference type="AlphaFoldDB" id="A0A286UII6"/>
<comment type="caution">
    <text evidence="2">The sequence shown here is derived from an EMBL/GenBank/DDBJ whole genome shotgun (WGS) entry which is preliminary data.</text>
</comment>
<organism evidence="2 3">
    <name type="scientific">Pyrrhoderma noxium</name>
    <dbReference type="NCBI Taxonomy" id="2282107"/>
    <lineage>
        <taxon>Eukaryota</taxon>
        <taxon>Fungi</taxon>
        <taxon>Dikarya</taxon>
        <taxon>Basidiomycota</taxon>
        <taxon>Agaricomycotina</taxon>
        <taxon>Agaricomycetes</taxon>
        <taxon>Hymenochaetales</taxon>
        <taxon>Hymenochaetaceae</taxon>
        <taxon>Pyrrhoderma</taxon>
    </lineage>
</organism>
<dbReference type="OrthoDB" id="2730619at2759"/>
<reference evidence="2 3" key="1">
    <citation type="journal article" date="2017" name="Mol. Ecol.">
        <title>Comparative and population genomic landscape of Phellinus noxius: A hypervariable fungus causing root rot in trees.</title>
        <authorList>
            <person name="Chung C.L."/>
            <person name="Lee T.J."/>
            <person name="Akiba M."/>
            <person name="Lee H.H."/>
            <person name="Kuo T.H."/>
            <person name="Liu D."/>
            <person name="Ke H.M."/>
            <person name="Yokoi T."/>
            <person name="Roa M.B."/>
            <person name="Lu M.J."/>
            <person name="Chang Y.Y."/>
            <person name="Ann P.J."/>
            <person name="Tsai J.N."/>
            <person name="Chen C.Y."/>
            <person name="Tzean S.S."/>
            <person name="Ota Y."/>
            <person name="Hattori T."/>
            <person name="Sahashi N."/>
            <person name="Liou R.F."/>
            <person name="Kikuchi T."/>
            <person name="Tsai I.J."/>
        </authorList>
    </citation>
    <scope>NUCLEOTIDE SEQUENCE [LARGE SCALE GENOMIC DNA]</scope>
    <source>
        <strain evidence="2 3">FFPRI411160</strain>
    </source>
</reference>
<dbReference type="Proteomes" id="UP000217199">
    <property type="component" value="Unassembled WGS sequence"/>
</dbReference>
<dbReference type="STRING" id="2282107.A0A286UII6"/>
<dbReference type="InterPro" id="IPR043750">
    <property type="entry name" value="DUF5695"/>
</dbReference>
<evidence type="ECO:0000313" key="3">
    <source>
        <dbReference type="Proteomes" id="UP000217199"/>
    </source>
</evidence>
<sequence>MRYPLACVVVLRICSLQVALAASHTLGLADGFSTFETPFFAFSIVKDSQTAYSIRPSSQQGTFDFIPYDVMSKRDSDGQYHLGDITFRARIVGSTSWTNGDTSQARKKIQALSVSGNTLAAANLSSTLPSSSLIGITRRWVLDEGHLQLLFDVTNNQASAIEIGSLGAPLEFNNIFTDRTAADTNANCSLFDPYTGLDAGYVQVTPLLGTLPPLIVTPVGDSPLEGWRFLSESTSADPFYQSQTFEGLYEWQFHTLAYAENEWITVEPWNTPTSFVLQPGETRTYGLQFDVAPSIRTIEDTLLDLGRPVAVGIPGYVLPGDQVGKLFLNYASSVDSISVSPSGALSWTKNSDSLNASWVGYDIKPHTWGRSRLTIAFKDGSQQTVHYFVTKDAMQVISDLGNFLTTNQWFNSPSDPFLRSPSVISYDREVNAPVKDDPRAWIPGLSDEAGAGSWLAASMKQYVQPSATEVSKMEQFVNSTLWGSIQNPSGSSAYSVKKSVYFYQPDLVPSYAYPSTIDWGNWWSWDEADSYATDRAYDYVHVTAAYWAMYRVARNYADTTPISQSWSWFINQAFQTVMAMTNGRVGYADDGLMDETVLLYLLDDLKREGLAANASAMEARMQARHNIWASEQFPFGSEMAWDSTGQEGVYAWSKYFNDTKTATNTINSIIAYQPTIPHWGYNGNARRYWDNIYGGKLQRIERQIHHYGSGLNALPLMSQFESNPDDLYLLRVAYGGLSGPLTNIDQGGFASASFHSFPDTLRWDAYSGDYGPNFVGHALNSGTYLVQHPVFGWQAFGGIVTSRDASQVTVNVRDSSRRRIFISELGTLFTLDAGAFDAFTFNLSEKSVSLTILPRPNGLSGAASASRARIVVTPTTSDAPTIAPSSKLEIDAGAWTVPFSSGKATIIFSAR</sequence>
<dbReference type="GO" id="GO:0016787">
    <property type="term" value="F:hydrolase activity"/>
    <property type="evidence" value="ECO:0007669"/>
    <property type="project" value="UniProtKB-KW"/>
</dbReference>
<keyword evidence="1" id="KW-0732">Signal</keyword>
<keyword evidence="2" id="KW-0378">Hydrolase</keyword>
<evidence type="ECO:0000313" key="2">
    <source>
        <dbReference type="EMBL" id="PAV19284.1"/>
    </source>
</evidence>
<name>A0A286UII6_9AGAM</name>
<evidence type="ECO:0000256" key="1">
    <source>
        <dbReference type="SAM" id="SignalP"/>
    </source>
</evidence>
<dbReference type="InParanoid" id="A0A286UII6"/>
<gene>
    <name evidence="2" type="ORF">PNOK_0421700</name>
</gene>
<keyword evidence="3" id="KW-1185">Reference proteome</keyword>